<protein>
    <submittedName>
        <fullName evidence="1">Uncharacterized protein</fullName>
    </submittedName>
</protein>
<dbReference type="Proteomes" id="UP001058860">
    <property type="component" value="Chromosome"/>
</dbReference>
<organism evidence="1 2">
    <name type="scientific">Svornostia abyssi</name>
    <dbReference type="NCBI Taxonomy" id="2898438"/>
    <lineage>
        <taxon>Bacteria</taxon>
        <taxon>Bacillati</taxon>
        <taxon>Actinomycetota</taxon>
        <taxon>Thermoleophilia</taxon>
        <taxon>Solirubrobacterales</taxon>
        <taxon>Baekduiaceae</taxon>
        <taxon>Svornostia</taxon>
    </lineage>
</organism>
<name>A0ABY5PBZ7_9ACTN</name>
<dbReference type="RefSeq" id="WP_353862723.1">
    <property type="nucleotide sequence ID" value="NZ_CP088295.1"/>
</dbReference>
<proteinExistence type="predicted"/>
<dbReference type="EMBL" id="CP088295">
    <property type="protein sequence ID" value="UUY02190.1"/>
    <property type="molecule type" value="Genomic_DNA"/>
</dbReference>
<evidence type="ECO:0000313" key="2">
    <source>
        <dbReference type="Proteomes" id="UP001058860"/>
    </source>
</evidence>
<evidence type="ECO:0000313" key="1">
    <source>
        <dbReference type="EMBL" id="UUY02190.1"/>
    </source>
</evidence>
<keyword evidence="2" id="KW-1185">Reference proteome</keyword>
<sequence>MPRGFPQYVVEDIDRELAGGKTGLVVFRLPLLGEMLRLSLRRGDSVATRCIVEALSDARASYIARVAERPGLAEHRTEDGQRRGWFVDDHVSMLVNAADDGLTLGIPSFDLNLFARSLSGLAAELIEAGQYEDLPDIIDGLVSQGTTTQQVGQGYINHFSEPIGQLAFLEEKAERAGQTDVAAYALAGWALTQTYPRFHLELDRYAMWDRSIEAMGPHPPWEGAERCIRSQDWQWKWANKQYLGPDPVVVAIADAKQAHRRR</sequence>
<accession>A0ABY5PBZ7</accession>
<gene>
    <name evidence="1" type="ORF">LRS13_15885</name>
</gene>
<reference evidence="2" key="1">
    <citation type="submission" date="2021-11" db="EMBL/GenBank/DDBJ databases">
        <title>Cultivation dependent microbiological survey of springs from the worlds oldest radium mine currently devoted to the extraction of radon-saturated water.</title>
        <authorList>
            <person name="Kapinusova G."/>
            <person name="Smrhova T."/>
            <person name="Strejcek M."/>
            <person name="Suman J."/>
            <person name="Jani K."/>
            <person name="Pajer P."/>
            <person name="Uhlik O."/>
        </authorList>
    </citation>
    <scope>NUCLEOTIDE SEQUENCE [LARGE SCALE GENOMIC DNA]</scope>
    <source>
        <strain evidence="2">J379</strain>
    </source>
</reference>